<dbReference type="KEGG" id="aswu:HUW51_07275"/>
<dbReference type="Proteomes" id="UP000515237">
    <property type="component" value="Chromosome"/>
</dbReference>
<organism evidence="1 2">
    <name type="scientific">Adhaeribacter swui</name>
    <dbReference type="NCBI Taxonomy" id="2086471"/>
    <lineage>
        <taxon>Bacteria</taxon>
        <taxon>Pseudomonadati</taxon>
        <taxon>Bacteroidota</taxon>
        <taxon>Cytophagia</taxon>
        <taxon>Cytophagales</taxon>
        <taxon>Hymenobacteraceae</taxon>
        <taxon>Adhaeribacter</taxon>
    </lineage>
</organism>
<gene>
    <name evidence="1" type="ORF">HUW51_07275</name>
</gene>
<proteinExistence type="predicted"/>
<evidence type="ECO:0000313" key="1">
    <source>
        <dbReference type="EMBL" id="QNF35764.1"/>
    </source>
</evidence>
<name>A0A7G7GF30_9BACT</name>
<evidence type="ECO:0000313" key="2">
    <source>
        <dbReference type="Proteomes" id="UP000515237"/>
    </source>
</evidence>
<sequence>MMENKHLFLITTANNETVDLTKAKEMRSNNLFPFGRHNYAIYRTPDNVYVKGTNSGNETHMLDTYEIIEEATALGYAHPYFREE</sequence>
<accession>A0A7G7GF30</accession>
<keyword evidence="2" id="KW-1185">Reference proteome</keyword>
<reference evidence="1 2" key="1">
    <citation type="journal article" date="2018" name="Int. J. Syst. Evol. Microbiol.">
        <title>Adhaeribacter swui sp. nov., isolated from wet mud.</title>
        <authorList>
            <person name="Kim D.U."/>
            <person name="Kim K.W."/>
            <person name="Kang M.S."/>
            <person name="Kim J.Y."/>
            <person name="Jang J.H."/>
            <person name="Kim M.K."/>
        </authorList>
    </citation>
    <scope>NUCLEOTIDE SEQUENCE [LARGE SCALE GENOMIC DNA]</scope>
    <source>
        <strain evidence="1 2">KCTC 52873</strain>
    </source>
</reference>
<dbReference type="EMBL" id="CP055156">
    <property type="protein sequence ID" value="QNF35764.1"/>
    <property type="molecule type" value="Genomic_DNA"/>
</dbReference>
<dbReference type="AlphaFoldDB" id="A0A7G7GF30"/>
<protein>
    <submittedName>
        <fullName evidence="1">Uncharacterized protein</fullName>
    </submittedName>
</protein>